<protein>
    <submittedName>
        <fullName evidence="1">Uncharacterized protein</fullName>
    </submittedName>
</protein>
<dbReference type="Proteomes" id="UP001148737">
    <property type="component" value="Unassembled WGS sequence"/>
</dbReference>
<gene>
    <name evidence="1" type="ORF">NLG97_g1653</name>
</gene>
<sequence>MKFASSISAAALGAQLAAATSNIIGGEVASPGAAPYIVSIRKDGAHNCGGSLIGKDVILTAGHCLMDLEPTKLTVVAGSNSVKQGGVERNVSRGIKNPTFDAFKRINDIALLRLSEPFEYTDLIKPIDLFQSEEIDAGTNVTVYGWGYTTMPPGPRPEELHVVSRNTISTAECNAAYIEYDRKNVTDHQVCTQVGGHGTCQGDSGGPLVWISDEDEIYQVGLVSFGVPCANKYPDVFTKVSSYLQWIKDNSA</sequence>
<keyword evidence="2" id="KW-1185">Reference proteome</keyword>
<name>A0ACC1R6F9_9HYPO</name>
<comment type="caution">
    <text evidence="1">The sequence shown here is derived from an EMBL/GenBank/DDBJ whole genome shotgun (WGS) entry which is preliminary data.</text>
</comment>
<organism evidence="1 2">
    <name type="scientific">Lecanicillium saksenae</name>
    <dbReference type="NCBI Taxonomy" id="468837"/>
    <lineage>
        <taxon>Eukaryota</taxon>
        <taxon>Fungi</taxon>
        <taxon>Dikarya</taxon>
        <taxon>Ascomycota</taxon>
        <taxon>Pezizomycotina</taxon>
        <taxon>Sordariomycetes</taxon>
        <taxon>Hypocreomycetidae</taxon>
        <taxon>Hypocreales</taxon>
        <taxon>Cordycipitaceae</taxon>
        <taxon>Lecanicillium</taxon>
    </lineage>
</organism>
<evidence type="ECO:0000313" key="2">
    <source>
        <dbReference type="Proteomes" id="UP001148737"/>
    </source>
</evidence>
<accession>A0ACC1R6F9</accession>
<proteinExistence type="predicted"/>
<evidence type="ECO:0000313" key="1">
    <source>
        <dbReference type="EMBL" id="KAJ3497768.1"/>
    </source>
</evidence>
<reference evidence="1" key="1">
    <citation type="submission" date="2022-07" db="EMBL/GenBank/DDBJ databases">
        <title>Genome Sequence of Lecanicillium saksenae.</title>
        <authorList>
            <person name="Buettner E."/>
        </authorList>
    </citation>
    <scope>NUCLEOTIDE SEQUENCE</scope>
    <source>
        <strain evidence="1">VT-O1</strain>
    </source>
</reference>
<dbReference type="EMBL" id="JANAKD010000091">
    <property type="protein sequence ID" value="KAJ3497768.1"/>
    <property type="molecule type" value="Genomic_DNA"/>
</dbReference>